<reference evidence="2" key="1">
    <citation type="submission" date="2025-08" db="UniProtKB">
        <authorList>
            <consortium name="RefSeq"/>
        </authorList>
    </citation>
    <scope>IDENTIFICATION</scope>
    <source>
        <tissue evidence="2">Whole body</tissue>
    </source>
</reference>
<protein>
    <submittedName>
        <fullName evidence="2">Uncharacterized protein LOC112455816</fullName>
    </submittedName>
</protein>
<dbReference type="PANTHER" id="PTHR46579">
    <property type="entry name" value="F5/8 TYPE C DOMAIN-CONTAINING PROTEIN-RELATED"/>
    <property type="match status" value="1"/>
</dbReference>
<dbReference type="Proteomes" id="UP000504618">
    <property type="component" value="Unplaced"/>
</dbReference>
<dbReference type="RefSeq" id="XP_024873774.1">
    <property type="nucleotide sequence ID" value="XM_025018006.1"/>
</dbReference>
<dbReference type="PANTHER" id="PTHR46579:SF1">
    <property type="entry name" value="F5_8 TYPE C DOMAIN-CONTAINING PROTEIN"/>
    <property type="match status" value="1"/>
</dbReference>
<dbReference type="GeneID" id="112455816"/>
<dbReference type="InterPro" id="IPR004242">
    <property type="entry name" value="Transposase_21"/>
</dbReference>
<evidence type="ECO:0000313" key="2">
    <source>
        <dbReference type="RefSeq" id="XP_024873774.1"/>
    </source>
</evidence>
<dbReference type="Pfam" id="PF02992">
    <property type="entry name" value="Transposase_21"/>
    <property type="match status" value="1"/>
</dbReference>
<gene>
    <name evidence="2" type="primary">LOC112455816</name>
</gene>
<organism evidence="1 2">
    <name type="scientific">Temnothorax curvispinosus</name>
    <dbReference type="NCBI Taxonomy" id="300111"/>
    <lineage>
        <taxon>Eukaryota</taxon>
        <taxon>Metazoa</taxon>
        <taxon>Ecdysozoa</taxon>
        <taxon>Arthropoda</taxon>
        <taxon>Hexapoda</taxon>
        <taxon>Insecta</taxon>
        <taxon>Pterygota</taxon>
        <taxon>Neoptera</taxon>
        <taxon>Endopterygota</taxon>
        <taxon>Hymenoptera</taxon>
        <taxon>Apocrita</taxon>
        <taxon>Aculeata</taxon>
        <taxon>Formicoidea</taxon>
        <taxon>Formicidae</taxon>
        <taxon>Myrmicinae</taxon>
        <taxon>Temnothorax</taxon>
    </lineage>
</organism>
<accession>A0A6J1PV70</accession>
<name>A0A6J1PV70_9HYME</name>
<sequence>MLLLYRMYFFIRYFKGRQSINCPNCHCRNTESVLKRNGNFFVYIPIKEQLRQLLSNSVFHKLQRTCNDNNLLSDVTSRKVYRSMVENQVISDFDITLQWNTDGVNTFKSSKVSMCPILIAINELSYRVRKDNILLAGLWCGSIKPVVDIFLKLFVDELRDLHKHGIDCLPPNLNEAVNIKVHAILSPVDSIARCSLQNIAQFNGKFECSLCLHLGQHVKVGNGYARVYCGNEGIARTREQHHRDAEQAVVKNISINGVKGVSLLMLLTTFNIVVSFPPEYMHAVLLGVVKYFFFMWFDPKYNQCTWYIGSKKSIFNDRLLNICPPCELTRTPRALENMKLYKASEWKNLLLYYSLPCLQGLLPIRLVMNKLRPWAPPTTKSLDPQFLDKVVQTLFPPEEVGWEQEFRTEENGADK</sequence>
<dbReference type="AlphaFoldDB" id="A0A6J1PV70"/>
<proteinExistence type="predicted"/>
<evidence type="ECO:0000313" key="1">
    <source>
        <dbReference type="Proteomes" id="UP000504618"/>
    </source>
</evidence>
<keyword evidence="1" id="KW-1185">Reference proteome</keyword>